<dbReference type="EMBL" id="JAPDMZ010000028">
    <property type="protein sequence ID" value="KAK0555332.1"/>
    <property type="molecule type" value="Genomic_DNA"/>
</dbReference>
<keyword evidence="10" id="KW-1185">Reference proteome</keyword>
<keyword evidence="2 7" id="KW-0812">Transmembrane</keyword>
<feature type="compositionally biased region" description="Polar residues" evidence="6">
    <location>
        <begin position="281"/>
        <end position="295"/>
    </location>
</feature>
<feature type="transmembrane region" description="Helical" evidence="7">
    <location>
        <begin position="218"/>
        <end position="238"/>
    </location>
</feature>
<dbReference type="InterPro" id="IPR018617">
    <property type="entry name" value="Ima1_N"/>
</dbReference>
<evidence type="ECO:0000256" key="1">
    <source>
        <dbReference type="ARBA" id="ARBA00004473"/>
    </source>
</evidence>
<keyword evidence="5" id="KW-0539">Nucleus</keyword>
<dbReference type="GO" id="GO:0034506">
    <property type="term" value="C:chromosome, centromeric core domain"/>
    <property type="evidence" value="ECO:0007669"/>
    <property type="project" value="TreeGrafter"/>
</dbReference>
<reference evidence="9" key="1">
    <citation type="journal article" date="2023" name="PhytoFront">
        <title>Draft Genome Resources of Seven Strains of Tilletia horrida, Causal Agent of Kernel Smut of Rice.</title>
        <authorList>
            <person name="Khanal S."/>
            <person name="Antony Babu S."/>
            <person name="Zhou X.G."/>
        </authorList>
    </citation>
    <scope>NUCLEOTIDE SEQUENCE</scope>
    <source>
        <strain evidence="9">TX6</strain>
    </source>
</reference>
<evidence type="ECO:0000259" key="8">
    <source>
        <dbReference type="Pfam" id="PF09779"/>
    </source>
</evidence>
<keyword evidence="3 7" id="KW-1133">Transmembrane helix</keyword>
<proteinExistence type="predicted"/>
<dbReference type="InterPro" id="IPR042321">
    <property type="entry name" value="Ima1"/>
</dbReference>
<comment type="caution">
    <text evidence="9">The sequence shown here is derived from an EMBL/GenBank/DDBJ whole genome shotgun (WGS) entry which is preliminary data.</text>
</comment>
<dbReference type="PANTHER" id="PTHR28538:SF1">
    <property type="entry name" value="INTEGRAL INNER NUCLEAR MEMBRANE PROTEIN IMA1"/>
    <property type="match status" value="1"/>
</dbReference>
<dbReference type="GO" id="GO:0044732">
    <property type="term" value="C:mitotic spindle pole body"/>
    <property type="evidence" value="ECO:0007669"/>
    <property type="project" value="TreeGrafter"/>
</dbReference>
<dbReference type="GO" id="GO:0005637">
    <property type="term" value="C:nuclear inner membrane"/>
    <property type="evidence" value="ECO:0007669"/>
    <property type="project" value="UniProtKB-SubCell"/>
</dbReference>
<dbReference type="Proteomes" id="UP001176517">
    <property type="component" value="Unassembled WGS sequence"/>
</dbReference>
<dbReference type="GO" id="GO:0034992">
    <property type="term" value="C:microtubule organizing center attachment site"/>
    <property type="evidence" value="ECO:0007669"/>
    <property type="project" value="TreeGrafter"/>
</dbReference>
<evidence type="ECO:0000256" key="6">
    <source>
        <dbReference type="SAM" id="MobiDB-lite"/>
    </source>
</evidence>
<accession>A0AAN6GTJ1</accession>
<dbReference type="Pfam" id="PF09779">
    <property type="entry name" value="Ima1_N"/>
    <property type="match status" value="1"/>
</dbReference>
<protein>
    <recommendedName>
        <fullName evidence="8">Ima1 N-terminal domain-containing protein</fullName>
    </recommendedName>
</protein>
<feature type="domain" description="Ima1 N-terminal" evidence="8">
    <location>
        <begin position="2"/>
        <end position="43"/>
    </location>
</feature>
<evidence type="ECO:0000256" key="3">
    <source>
        <dbReference type="ARBA" id="ARBA00022989"/>
    </source>
</evidence>
<feature type="region of interest" description="Disordered" evidence="6">
    <location>
        <begin position="281"/>
        <end position="419"/>
    </location>
</feature>
<sequence>MLANYLPDEEDPTFQTAMSSLPSYRASLLTRYPPVCSNCKPAVDDALSQSNRIAKQEAMRHFLARGKQSAEARSANGAGPGGRTGPGSKWKGKGKATDADSLYLGRVSIFVDAVWLTRGVAWTATNTASLLIPILSLVSLLWTAWNPRWKRIVRLQRRGSDVRLVGQRNWARAHLVLWAMRLCFVAVCWLVLAKPDKSSRLGTSLILFREQVKLHPSMLLWVSLVFIVLQVVLHSYAFRTLKFRYGPRLDWRGKDRNNPDAFAAVSSSTVDPAAAFSTALDFQSSGNPHPASSSIPAFGQAPNGNAANGLDALFERNPAHYPSTNRGAEDRDEEEEDGPSGGRGSDAMDWSPTEEKTEVASHQRAAPRNGFAAWASSSTSPSATATNGSRTPSGSNSSYRGGGSDPPSYGTLGPQRFFVPEQPTGLEDLLLNVLQFGKEEDQGEAVRKETQRSNQSNAGSSWGNWWRRRQ</sequence>
<evidence type="ECO:0000256" key="5">
    <source>
        <dbReference type="ARBA" id="ARBA00023242"/>
    </source>
</evidence>
<gene>
    <name evidence="9" type="ORF">OC846_001760</name>
</gene>
<keyword evidence="4 7" id="KW-0472">Membrane</keyword>
<evidence type="ECO:0000256" key="7">
    <source>
        <dbReference type="SAM" id="Phobius"/>
    </source>
</evidence>
<evidence type="ECO:0000256" key="2">
    <source>
        <dbReference type="ARBA" id="ARBA00022692"/>
    </source>
</evidence>
<feature type="region of interest" description="Disordered" evidence="6">
    <location>
        <begin position="440"/>
        <end position="470"/>
    </location>
</feature>
<feature type="compositionally biased region" description="Polar residues" evidence="6">
    <location>
        <begin position="452"/>
        <end position="463"/>
    </location>
</feature>
<evidence type="ECO:0000313" key="10">
    <source>
        <dbReference type="Proteomes" id="UP001176517"/>
    </source>
</evidence>
<evidence type="ECO:0000256" key="4">
    <source>
        <dbReference type="ARBA" id="ARBA00023136"/>
    </source>
</evidence>
<feature type="compositionally biased region" description="Low complexity" evidence="6">
    <location>
        <begin position="372"/>
        <end position="386"/>
    </location>
</feature>
<comment type="subcellular location">
    <subcellularLocation>
        <location evidence="1">Nucleus inner membrane</location>
        <topology evidence="1">Multi-pass membrane protein</topology>
    </subcellularLocation>
</comment>
<dbReference type="GO" id="GO:0071765">
    <property type="term" value="P:nuclear inner membrane organization"/>
    <property type="evidence" value="ECO:0007669"/>
    <property type="project" value="InterPro"/>
</dbReference>
<dbReference type="AlphaFoldDB" id="A0AAN6GTJ1"/>
<dbReference type="PANTHER" id="PTHR28538">
    <property type="entry name" value="INTEGRAL INNER NUCLEAR MEMBRANE PROTEIN IMA1"/>
    <property type="match status" value="1"/>
</dbReference>
<feature type="transmembrane region" description="Helical" evidence="7">
    <location>
        <begin position="130"/>
        <end position="149"/>
    </location>
</feature>
<organism evidence="9 10">
    <name type="scientific">Tilletia horrida</name>
    <dbReference type="NCBI Taxonomy" id="155126"/>
    <lineage>
        <taxon>Eukaryota</taxon>
        <taxon>Fungi</taxon>
        <taxon>Dikarya</taxon>
        <taxon>Basidiomycota</taxon>
        <taxon>Ustilaginomycotina</taxon>
        <taxon>Exobasidiomycetes</taxon>
        <taxon>Tilletiales</taxon>
        <taxon>Tilletiaceae</taxon>
        <taxon>Tilletia</taxon>
    </lineage>
</organism>
<feature type="region of interest" description="Disordered" evidence="6">
    <location>
        <begin position="69"/>
        <end position="96"/>
    </location>
</feature>
<feature type="transmembrane region" description="Helical" evidence="7">
    <location>
        <begin position="170"/>
        <end position="192"/>
    </location>
</feature>
<evidence type="ECO:0000313" key="9">
    <source>
        <dbReference type="EMBL" id="KAK0555332.1"/>
    </source>
</evidence>
<name>A0AAN6GTJ1_9BASI</name>
<feature type="compositionally biased region" description="Basic and acidic residues" evidence="6">
    <location>
        <begin position="440"/>
        <end position="451"/>
    </location>
</feature>